<dbReference type="Proteomes" id="UP000250218">
    <property type="component" value="Chromosome"/>
</dbReference>
<evidence type="ECO:0000313" key="2">
    <source>
        <dbReference type="Proteomes" id="UP000250218"/>
    </source>
</evidence>
<sequence>MQKHNIKILLTQEWKKVLKEGIKNKDDRVKLSEEINQKLFDHVFEQKSIFAKYCKGNIILQQNDYGVNFDIIKPTIFQRKTVPLQNKLPNFEINVKCLSWKELLSCKVSLGSLPVTPENVVWWQKNFYDESIKQFDREAFQMMENSITKNNEITIDFNTISELEIYNQLINEATKLTKFRDKNGKIDLIDRDKIVISVDPNIFNKIAQVELLSNRVAKIFEDNQYFVSTIGGFKIMSNPFLNESKAIIGTIFSGFGSVKVIAVNVGKIVALSEDMAIYFEAACVKDINENYPLIAIKQK</sequence>
<dbReference type="KEGG" id="mane:DP065_02315"/>
<protein>
    <submittedName>
        <fullName evidence="1">Uncharacterized protein</fullName>
    </submittedName>
</protein>
<accession>A0A2Z4NDJ1</accession>
<dbReference type="RefSeq" id="WP_033178973.1">
    <property type="nucleotide sequence ID" value="NZ_CP030140.1"/>
</dbReference>
<proteinExistence type="predicted"/>
<reference evidence="2" key="1">
    <citation type="submission" date="2018-06" db="EMBL/GenBank/DDBJ databases">
        <title>Complete genome sequences of Mycoplasma anatis, M. anseris and M. cloacale type strains.</title>
        <authorList>
            <person name="Grozner D."/>
            <person name="Forro B."/>
            <person name="Sulyok K.M."/>
            <person name="Marton S."/>
            <person name="Kreizinger Z."/>
            <person name="Banyai K."/>
            <person name="Gyuranecz M."/>
        </authorList>
    </citation>
    <scope>NUCLEOTIDE SEQUENCE [LARGE SCALE GENOMIC DNA]</scope>
    <source>
        <strain evidence="2">ATCC 49234</strain>
    </source>
</reference>
<gene>
    <name evidence="1" type="ORF">DP065_02315</name>
</gene>
<organism evidence="1 2">
    <name type="scientific">[Mycoplasma] anseris</name>
    <dbReference type="NCBI Taxonomy" id="92400"/>
    <lineage>
        <taxon>Bacteria</taxon>
        <taxon>Bacillati</taxon>
        <taxon>Mycoplasmatota</taxon>
        <taxon>Mycoplasmoidales</taxon>
        <taxon>Metamycoplasmataceae</taxon>
        <taxon>Metamycoplasma</taxon>
    </lineage>
</organism>
<name>A0A2Z4NDJ1_9BACT</name>
<keyword evidence="2" id="KW-1185">Reference proteome</keyword>
<dbReference type="EMBL" id="CP030140">
    <property type="protein sequence ID" value="AWX69576.1"/>
    <property type="molecule type" value="Genomic_DNA"/>
</dbReference>
<evidence type="ECO:0000313" key="1">
    <source>
        <dbReference type="EMBL" id="AWX69576.1"/>
    </source>
</evidence>
<dbReference type="AlphaFoldDB" id="A0A2Z4NDJ1"/>